<keyword evidence="2" id="KW-1185">Reference proteome</keyword>
<organism evidence="1 2">
    <name type="scientific">Sporanaerobium hydrogeniformans</name>
    <dbReference type="NCBI Taxonomy" id="3072179"/>
    <lineage>
        <taxon>Bacteria</taxon>
        <taxon>Bacillati</taxon>
        <taxon>Bacillota</taxon>
        <taxon>Clostridia</taxon>
        <taxon>Lachnospirales</taxon>
        <taxon>Lachnospiraceae</taxon>
        <taxon>Sporanaerobium</taxon>
    </lineage>
</organism>
<dbReference type="EMBL" id="PEDL01000013">
    <property type="protein sequence ID" value="PHV70126.1"/>
    <property type="molecule type" value="Genomic_DNA"/>
</dbReference>
<accession>A0AC61DA08</accession>
<evidence type="ECO:0000313" key="1">
    <source>
        <dbReference type="EMBL" id="PHV70126.1"/>
    </source>
</evidence>
<protein>
    <submittedName>
        <fullName evidence="1">Sugar ABC transporter substrate-binding protein</fullName>
    </submittedName>
</protein>
<reference evidence="1" key="1">
    <citation type="submission" date="2017-10" db="EMBL/GenBank/DDBJ databases">
        <title>Genome sequence of cellulolytic Lachnospiraceae bacterium XHS1971 isolated from hotspring sediment.</title>
        <authorList>
            <person name="Vasudevan G."/>
            <person name="Joshi A.J."/>
            <person name="Hivarkar S."/>
            <person name="Lanjekar V.B."/>
            <person name="Dhakephalkar P.K."/>
            <person name="Dagar S."/>
        </authorList>
    </citation>
    <scope>NUCLEOTIDE SEQUENCE</scope>
    <source>
        <strain evidence="1">XHS1971</strain>
    </source>
</reference>
<gene>
    <name evidence="1" type="ORF">CS063_11660</name>
</gene>
<comment type="caution">
    <text evidence="1">The sequence shown here is derived from an EMBL/GenBank/DDBJ whole genome shotgun (WGS) entry which is preliminary data.</text>
</comment>
<name>A0AC61DA08_9FIRM</name>
<evidence type="ECO:0000313" key="2">
    <source>
        <dbReference type="Proteomes" id="UP000224460"/>
    </source>
</evidence>
<sequence length="454" mass="49491">MKLNKAMQSFWAASMVTTMAVGMVGCGGKAEAPASTPAAKEEVKSEAPKEEAKAEPVTVDIFQFKVEIAEELQKAIDLYTSKNPNVTINLQTVGGGDDYGAAQRALFQSGQEPTIFNIGGPQDVVDWKEYLEDLSDQSWVSTAGTTLGAVTDEGKIYGMPFAVEGYGIAYNKEIFETAGIDVSTIKDLASMDAAFAALDTKIKSGELKDKYPNLEAVVEMPAKELWVMGLHASNLFLNQEFATGMDAFKAKEVAFTKSADYKTYMDMMIKYSPNASTPAKANAVDYSTQVDQGIALERVAAIQQGNWIYGGVKNVDPAVADKLGFLPVPGDSIPLGVPMYWGINCKKSDAEKQAAKDFLNWLYTSEEGKDIIVNKFFFIPPFTGYEKYPAQDALGKAIMEYQAAGKTTPWVFMGYPTSWGEQVLGVNLQKYIGGEISWDEAIKAAQEGWKSSRQ</sequence>
<dbReference type="Proteomes" id="UP000224460">
    <property type="component" value="Unassembled WGS sequence"/>
</dbReference>
<proteinExistence type="predicted"/>